<dbReference type="Proteomes" id="UP000887576">
    <property type="component" value="Unplaced"/>
</dbReference>
<accession>A0AC34RD91</accession>
<protein>
    <submittedName>
        <fullName evidence="2">CSN12-like protein</fullName>
    </submittedName>
</protein>
<proteinExistence type="predicted"/>
<reference evidence="2" key="1">
    <citation type="submission" date="2022-11" db="UniProtKB">
        <authorList>
            <consortium name="WormBaseParasite"/>
        </authorList>
    </citation>
    <scope>IDENTIFICATION</scope>
</reference>
<name>A0AC34RD91_9BILA</name>
<sequence>MSFGSQPSNPGSSLFGGGTATSMFGGGSRSNPFSQKIASFVSAPSSQEVEGHTGLEPKTKKDPRKDEFSLDDMVEGEDDGEDESRDLDDQEGDAFAVDIPNDLFTDRPQGDAFAVDIPNDLFTDRPHIIDSLEKYYATVKWYIDRNNWTASLLISDLLFLRDPHVFCKFLQVEKPNIPIDVKDPNFLFAEIISCHLSVIYYVVNQEWHKAYCMQQAMVSVLFEKRIKKDKHVNWYFPLLYPLCLDLKTLARKAEELQVRDEDDTENFNAIVSNLLMSIFAGCVSDADPSPLTSKKIAIFQLTLVLFQIYFEANNLHPTKTLIRAIEANNLHPTKTLIRAIEVMKPSLRHRITLSELVTYNFYLGKKAMIDSNLSLANKSFEYAFTNCPEKYFEHKKQILLYWIPVKMILGEIPTSELLEQYGFSQFKNIVEAVRDGNIRQFRETIQSNKDFLIQSGVYLIFQKLVQEVYLSLFKRLVEIHGGNRFKLDMFLHLLKFQGECVNSTDDAMCILSNLIAKKKIKGYISLKYGIVVLSKKNPFG</sequence>
<evidence type="ECO:0000313" key="1">
    <source>
        <dbReference type="Proteomes" id="UP000887576"/>
    </source>
</evidence>
<evidence type="ECO:0000313" key="2">
    <source>
        <dbReference type="WBParaSite" id="JU765_v2.g5615.t3"/>
    </source>
</evidence>
<dbReference type="WBParaSite" id="JU765_v2.g5615.t3">
    <property type="protein sequence ID" value="JU765_v2.g5615.t3"/>
    <property type="gene ID" value="JU765_v2.g5615"/>
</dbReference>
<organism evidence="1 2">
    <name type="scientific">Panagrolaimus sp. JU765</name>
    <dbReference type="NCBI Taxonomy" id="591449"/>
    <lineage>
        <taxon>Eukaryota</taxon>
        <taxon>Metazoa</taxon>
        <taxon>Ecdysozoa</taxon>
        <taxon>Nematoda</taxon>
        <taxon>Chromadorea</taxon>
        <taxon>Rhabditida</taxon>
        <taxon>Tylenchina</taxon>
        <taxon>Panagrolaimomorpha</taxon>
        <taxon>Panagrolaimoidea</taxon>
        <taxon>Panagrolaimidae</taxon>
        <taxon>Panagrolaimus</taxon>
    </lineage>
</organism>